<comment type="caution">
    <text evidence="1">The sequence shown here is derived from an EMBL/GenBank/DDBJ whole genome shotgun (WGS) entry which is preliminary data.</text>
</comment>
<accession>A0A4R8RDA8</accession>
<reference evidence="1 2" key="1">
    <citation type="submission" date="2018-12" db="EMBL/GenBank/DDBJ databases">
        <title>Genome sequence and assembly of Colletotrichum trifolii.</title>
        <authorList>
            <person name="Gan P."/>
            <person name="Shirasu K."/>
        </authorList>
    </citation>
    <scope>NUCLEOTIDE SEQUENCE [LARGE SCALE GENOMIC DNA]</scope>
    <source>
        <strain evidence="1 2">543-2</strain>
    </source>
</reference>
<gene>
    <name evidence="1" type="ORF">CTRI78_v006073</name>
</gene>
<proteinExistence type="predicted"/>
<dbReference type="EMBL" id="RYZW01000054">
    <property type="protein sequence ID" value="TDZ54735.1"/>
    <property type="molecule type" value="Genomic_DNA"/>
</dbReference>
<organism evidence="1 2">
    <name type="scientific">Colletotrichum trifolii</name>
    <dbReference type="NCBI Taxonomy" id="5466"/>
    <lineage>
        <taxon>Eukaryota</taxon>
        <taxon>Fungi</taxon>
        <taxon>Dikarya</taxon>
        <taxon>Ascomycota</taxon>
        <taxon>Pezizomycotina</taxon>
        <taxon>Sordariomycetes</taxon>
        <taxon>Hypocreomycetidae</taxon>
        <taxon>Glomerellales</taxon>
        <taxon>Glomerellaceae</taxon>
        <taxon>Colletotrichum</taxon>
        <taxon>Colletotrichum orbiculare species complex</taxon>
    </lineage>
</organism>
<dbReference type="Proteomes" id="UP000295703">
    <property type="component" value="Unassembled WGS sequence"/>
</dbReference>
<dbReference type="AlphaFoldDB" id="A0A4R8RDA8"/>
<keyword evidence="2" id="KW-1185">Reference proteome</keyword>
<name>A0A4R8RDA8_COLTR</name>
<sequence>MLPILHRRGTVAVGDAAILRCAACNYNARPTARPQHFLFPGRIAGIHGERN</sequence>
<protein>
    <submittedName>
        <fullName evidence="1">Uncharacterized protein</fullName>
    </submittedName>
</protein>
<evidence type="ECO:0000313" key="2">
    <source>
        <dbReference type="Proteomes" id="UP000295703"/>
    </source>
</evidence>
<evidence type="ECO:0000313" key="1">
    <source>
        <dbReference type="EMBL" id="TDZ54735.1"/>
    </source>
</evidence>